<reference evidence="2" key="1">
    <citation type="submission" date="2019-12" db="EMBL/GenBank/DDBJ databases">
        <title>The sialotranscriptome of the gopher-tortoise tick, Amblyomma tuberculatum.</title>
        <authorList>
            <person name="Karim S."/>
            <person name="Andersen J."/>
            <person name="Kumar D."/>
            <person name="Adamson S."/>
            <person name="Ennen J."/>
            <person name="Qualis C.P."/>
            <person name="Ribeiro J.M.C."/>
        </authorList>
    </citation>
    <scope>NUCLEOTIDE SEQUENCE</scope>
    <source>
        <strain evidence="2">Removed</strain>
        <tissue evidence="2">Salivary glands</tissue>
    </source>
</reference>
<evidence type="ECO:0000256" key="1">
    <source>
        <dbReference type="SAM" id="SignalP"/>
    </source>
</evidence>
<proteinExistence type="predicted"/>
<feature type="chain" id="PRO_5027107189" evidence="1">
    <location>
        <begin position="20"/>
        <end position="106"/>
    </location>
</feature>
<organism evidence="2">
    <name type="scientific">Amblyomma tuberculatum</name>
    <dbReference type="NCBI Taxonomy" id="48802"/>
    <lineage>
        <taxon>Eukaryota</taxon>
        <taxon>Metazoa</taxon>
        <taxon>Ecdysozoa</taxon>
        <taxon>Arthropoda</taxon>
        <taxon>Chelicerata</taxon>
        <taxon>Arachnida</taxon>
        <taxon>Acari</taxon>
        <taxon>Parasitiformes</taxon>
        <taxon>Ixodida</taxon>
        <taxon>Ixodoidea</taxon>
        <taxon>Ixodidae</taxon>
        <taxon>Amblyomminae</taxon>
        <taxon>Amblyomma</taxon>
    </lineage>
</organism>
<protein>
    <submittedName>
        <fullName evidence="2">Putative secreted protein</fullName>
    </submittedName>
</protein>
<feature type="signal peptide" evidence="1">
    <location>
        <begin position="1"/>
        <end position="19"/>
    </location>
</feature>
<evidence type="ECO:0000313" key="2">
    <source>
        <dbReference type="EMBL" id="NOV52323.1"/>
    </source>
</evidence>
<dbReference type="EMBL" id="GIDH01000380">
    <property type="protein sequence ID" value="NOV52323.1"/>
    <property type="molecule type" value="Transcribed_RNA"/>
</dbReference>
<accession>A0A6M2E1U9</accession>
<dbReference type="AlphaFoldDB" id="A0A6M2E1U9"/>
<keyword evidence="1" id="KW-0732">Signal</keyword>
<name>A0A6M2E1U9_9ACAR</name>
<sequence>MRPAASTWLLCVPFAPLFASLPSYRFVVPTCKSYLSLVICWLSVYVLKASDQKVDFFSFSFVLSRRGSYEKSAFFLCVDTAIPCSFCKFFYESSRASCCLSQVCVS</sequence>